<evidence type="ECO:0000313" key="3">
    <source>
        <dbReference type="Proteomes" id="UP000192132"/>
    </source>
</evidence>
<evidence type="ECO:0000256" key="1">
    <source>
        <dbReference type="SAM" id="Phobius"/>
    </source>
</evidence>
<accession>A0A1S8CQY1</accession>
<dbReference type="RefSeq" id="WP_076879164.1">
    <property type="nucleotide sequence ID" value="NZ_MLCN01000043.1"/>
</dbReference>
<dbReference type="EMBL" id="MLCN01000043">
    <property type="protein sequence ID" value="ONG37857.1"/>
    <property type="molecule type" value="Genomic_DNA"/>
</dbReference>
<dbReference type="AlphaFoldDB" id="A0A1S8CQY1"/>
<organism evidence="2 3">
    <name type="scientific">Alkanindiges hydrocarboniclasticus</name>
    <dbReference type="NCBI Taxonomy" id="1907941"/>
    <lineage>
        <taxon>Bacteria</taxon>
        <taxon>Pseudomonadati</taxon>
        <taxon>Pseudomonadota</taxon>
        <taxon>Gammaproteobacteria</taxon>
        <taxon>Moraxellales</taxon>
        <taxon>Moraxellaceae</taxon>
        <taxon>Alkanindiges</taxon>
    </lineage>
</organism>
<protein>
    <submittedName>
        <fullName evidence="2">Uncharacterized protein</fullName>
    </submittedName>
</protein>
<keyword evidence="1" id="KW-0472">Membrane</keyword>
<sequence length="208" mass="23262">MNNSKTHIAKKIAVPSLAFVLASMIGLNVYADWKASRINIKDVTPEMDHAPLQTGGTKPLYHESFKPSLPDFIQSQKNVLTPSSRIAEEEDQAPTAVPAITYDLDAMIEAQYYFDSALHAQIKGELEQALRQGTRAQGNLYISTRIGEVYPLKVLRMADGNDEQTQCVEVYFRFTFQNTPRTDGSLVDYWQDMAKTVCHSKTIKGSLS</sequence>
<evidence type="ECO:0000313" key="2">
    <source>
        <dbReference type="EMBL" id="ONG37857.1"/>
    </source>
</evidence>
<name>A0A1S8CQY1_9GAMM</name>
<keyword evidence="1" id="KW-1133">Transmembrane helix</keyword>
<reference evidence="2 3" key="1">
    <citation type="submission" date="2016-10" db="EMBL/GenBank/DDBJ databases">
        <title>Draft Genome sequence of Alkanindiges sp. strain H1.</title>
        <authorList>
            <person name="Subhash Y."/>
            <person name="Lee S."/>
        </authorList>
    </citation>
    <scope>NUCLEOTIDE SEQUENCE [LARGE SCALE GENOMIC DNA]</scope>
    <source>
        <strain evidence="2 3">H1</strain>
    </source>
</reference>
<proteinExistence type="predicted"/>
<feature type="transmembrane region" description="Helical" evidence="1">
    <location>
        <begin position="12"/>
        <end position="31"/>
    </location>
</feature>
<keyword evidence="3" id="KW-1185">Reference proteome</keyword>
<keyword evidence="1" id="KW-0812">Transmembrane</keyword>
<dbReference type="Proteomes" id="UP000192132">
    <property type="component" value="Unassembled WGS sequence"/>
</dbReference>
<comment type="caution">
    <text evidence="2">The sequence shown here is derived from an EMBL/GenBank/DDBJ whole genome shotgun (WGS) entry which is preliminary data.</text>
</comment>
<dbReference type="STRING" id="1907941.BKE30_13695"/>
<gene>
    <name evidence="2" type="ORF">BKE30_13695</name>
</gene>